<accession>A0A564G658</accession>
<dbReference type="Proteomes" id="UP000401717">
    <property type="component" value="Unassembled WGS sequence"/>
</dbReference>
<sequence length="76" mass="8082">MRRNPHMRTALQGDHLLEGVAICLAGLTALAALARLDPARPASCAAPAPAPIVQRAAPLDVRTVEDPVLRDMLLHD</sequence>
<proteinExistence type="predicted"/>
<dbReference type="EMBL" id="BPQI01000192">
    <property type="protein sequence ID" value="GJD59192.1"/>
    <property type="molecule type" value="Genomic_DNA"/>
</dbReference>
<reference evidence="2 3" key="1">
    <citation type="submission" date="2019-06" db="EMBL/GenBank/DDBJ databases">
        <authorList>
            <person name="Rodrigo-Torres L."/>
            <person name="Arahal R. D."/>
            <person name="Lucena T."/>
        </authorList>
    </citation>
    <scope>NUCLEOTIDE SEQUENCE [LARGE SCALE GENOMIC DNA]</scope>
    <source>
        <strain evidence="2 3">SW08-7</strain>
    </source>
</reference>
<dbReference type="RefSeq" id="WP_238179633.1">
    <property type="nucleotide sequence ID" value="NZ_BPQI01000192.1"/>
</dbReference>
<evidence type="ECO:0000313" key="3">
    <source>
        <dbReference type="Proteomes" id="UP000401717"/>
    </source>
</evidence>
<evidence type="ECO:0000313" key="1">
    <source>
        <dbReference type="EMBL" id="GJD59192.1"/>
    </source>
</evidence>
<name>A0A564G658_9HYPH</name>
<reference evidence="1" key="3">
    <citation type="submission" date="2021-08" db="EMBL/GenBank/DDBJ databases">
        <authorList>
            <person name="Tani A."/>
            <person name="Ola A."/>
            <person name="Ogura Y."/>
            <person name="Katsura K."/>
            <person name="Hayashi T."/>
        </authorList>
    </citation>
    <scope>NUCLEOTIDE SEQUENCE</scope>
    <source>
        <strain evidence="1">DSM 22415</strain>
    </source>
</reference>
<gene>
    <name evidence="1" type="ORF">IFDJLNFL_5119</name>
    <name evidence="2" type="ORF">MTDSW087_05795</name>
</gene>
<organism evidence="2 3">
    <name type="scientific">Methylobacterium dankookense</name>
    <dbReference type="NCBI Taxonomy" id="560405"/>
    <lineage>
        <taxon>Bacteria</taxon>
        <taxon>Pseudomonadati</taxon>
        <taxon>Pseudomonadota</taxon>
        <taxon>Alphaproteobacteria</taxon>
        <taxon>Hyphomicrobiales</taxon>
        <taxon>Methylobacteriaceae</taxon>
        <taxon>Methylobacterium</taxon>
    </lineage>
</organism>
<reference evidence="1" key="2">
    <citation type="journal article" date="2021" name="Front. Microbiol.">
        <title>Comprehensive Comparative Genomics and Phenotyping of Methylobacterium Species.</title>
        <authorList>
            <person name="Alessa O."/>
            <person name="Ogura Y."/>
            <person name="Fujitani Y."/>
            <person name="Takami H."/>
            <person name="Hayashi T."/>
            <person name="Sahin N."/>
            <person name="Tani A."/>
        </authorList>
    </citation>
    <scope>NUCLEOTIDE SEQUENCE</scope>
    <source>
        <strain evidence="1">DSM 22415</strain>
    </source>
</reference>
<dbReference type="AlphaFoldDB" id="A0A564G658"/>
<keyword evidence="4" id="KW-1185">Reference proteome</keyword>
<dbReference type="EMBL" id="CABFVH010000088">
    <property type="protein sequence ID" value="VUF16045.1"/>
    <property type="molecule type" value="Genomic_DNA"/>
</dbReference>
<protein>
    <submittedName>
        <fullName evidence="2">Uncharacterized protein</fullName>
    </submittedName>
</protein>
<evidence type="ECO:0000313" key="2">
    <source>
        <dbReference type="EMBL" id="VUF16045.1"/>
    </source>
</evidence>
<evidence type="ECO:0000313" key="4">
    <source>
        <dbReference type="Proteomes" id="UP001055303"/>
    </source>
</evidence>
<dbReference type="Proteomes" id="UP001055303">
    <property type="component" value="Unassembled WGS sequence"/>
</dbReference>